<dbReference type="EMBL" id="OC008033">
    <property type="protein sequence ID" value="CAD7266954.1"/>
    <property type="molecule type" value="Genomic_DNA"/>
</dbReference>
<feature type="region of interest" description="Disordered" evidence="1">
    <location>
        <begin position="196"/>
        <end position="306"/>
    </location>
</feature>
<dbReference type="InterPro" id="IPR040187">
    <property type="entry name" value="OCAD1/2"/>
</dbReference>
<organism evidence="3">
    <name type="scientific">Timema shepardi</name>
    <name type="common">Walking stick</name>
    <dbReference type="NCBI Taxonomy" id="629360"/>
    <lineage>
        <taxon>Eukaryota</taxon>
        <taxon>Metazoa</taxon>
        <taxon>Ecdysozoa</taxon>
        <taxon>Arthropoda</taxon>
        <taxon>Hexapoda</taxon>
        <taxon>Insecta</taxon>
        <taxon>Pterygota</taxon>
        <taxon>Neoptera</taxon>
        <taxon>Polyneoptera</taxon>
        <taxon>Phasmatodea</taxon>
        <taxon>Timematodea</taxon>
        <taxon>Timematoidea</taxon>
        <taxon>Timematidae</taxon>
        <taxon>Timema</taxon>
    </lineage>
</organism>
<dbReference type="PANTHER" id="PTHR13336">
    <property type="entry name" value="OVARIAN CARCINOMA IMMUNOREACTIVE ANTIGEN"/>
    <property type="match status" value="1"/>
</dbReference>
<gene>
    <name evidence="3" type="ORF">TSIB3V08_LOCUS10968</name>
</gene>
<accession>A0A7R9B6C5</accession>
<proteinExistence type="predicted"/>
<protein>
    <recommendedName>
        <fullName evidence="2">OCIA domain-containing protein</fullName>
    </recommendedName>
</protein>
<reference evidence="3" key="1">
    <citation type="submission" date="2020-11" db="EMBL/GenBank/DDBJ databases">
        <authorList>
            <person name="Tran Van P."/>
        </authorList>
    </citation>
    <scope>NUCLEOTIDE SEQUENCE</scope>
</reference>
<evidence type="ECO:0000259" key="2">
    <source>
        <dbReference type="Pfam" id="PF07051"/>
    </source>
</evidence>
<dbReference type="PANTHER" id="PTHR13336:SF3">
    <property type="entry name" value="OCIA DOMAIN-CONTAINING PROTEIN 1"/>
    <property type="match status" value="1"/>
</dbReference>
<feature type="compositionally biased region" description="Basic and acidic residues" evidence="1">
    <location>
        <begin position="246"/>
        <end position="262"/>
    </location>
</feature>
<dbReference type="InterPro" id="IPR009764">
    <property type="entry name" value="OCIA_dom"/>
</dbReference>
<dbReference type="GO" id="GO:0005768">
    <property type="term" value="C:endosome"/>
    <property type="evidence" value="ECO:0007669"/>
    <property type="project" value="TreeGrafter"/>
</dbReference>
<name>A0A7R9B6C5_TIMSH</name>
<dbReference type="AlphaFoldDB" id="A0A7R9B6C5"/>
<sequence length="306" mass="34180">MPLHTLTVDDPLTTIAQLVSLTRDLIDNRFVSLARDLIDNRLVSLTRDLIDNRLVNLTRDLIDNRLVSLARDLIDNRLPYKYTTEELRVLRQCNKESFYQRSLPFAAVLGIGAYLGVQAGYFKGHKKYGPTLKVMGGAAIGYFLGKLSYQSKCAEKLMHLPNSPIGELLRRRKRGGQQETLEPGFSTGAALPSIGGAETYSDIGPQHDLDSGRPYMAGLDDSGRPTADTIVLAEEDLPSPQSHSTTYEELRRKNREEYEQKKTKQFRGVTGQEDLPTVIRPRSQGTDAAPTPGGREKNQYGDVWDK</sequence>
<evidence type="ECO:0000313" key="3">
    <source>
        <dbReference type="EMBL" id="CAD7266954.1"/>
    </source>
</evidence>
<feature type="compositionally biased region" description="Basic and acidic residues" evidence="1">
    <location>
        <begin position="294"/>
        <end position="306"/>
    </location>
</feature>
<feature type="domain" description="OCIA" evidence="2">
    <location>
        <begin position="80"/>
        <end position="164"/>
    </location>
</feature>
<dbReference type="Pfam" id="PF07051">
    <property type="entry name" value="OCIA"/>
    <property type="match status" value="1"/>
</dbReference>
<evidence type="ECO:0000256" key="1">
    <source>
        <dbReference type="SAM" id="MobiDB-lite"/>
    </source>
</evidence>